<proteinExistence type="predicted"/>
<dbReference type="RefSeq" id="WP_175380578.1">
    <property type="nucleotide sequence ID" value="NZ_CBCRYD010000065.1"/>
</dbReference>
<evidence type="ECO:0000313" key="1">
    <source>
        <dbReference type="EMBL" id="NUU52593.1"/>
    </source>
</evidence>
<dbReference type="EMBL" id="JABMCC010000049">
    <property type="protein sequence ID" value="NUU52593.1"/>
    <property type="molecule type" value="Genomic_DNA"/>
</dbReference>
<organism evidence="1 2">
    <name type="scientific">Paenibacillus taichungensis</name>
    <dbReference type="NCBI Taxonomy" id="484184"/>
    <lineage>
        <taxon>Bacteria</taxon>
        <taxon>Bacillati</taxon>
        <taxon>Bacillota</taxon>
        <taxon>Bacilli</taxon>
        <taxon>Bacillales</taxon>
        <taxon>Paenibacillaceae</taxon>
        <taxon>Paenibacillus</taxon>
    </lineage>
</organism>
<keyword evidence="2" id="KW-1185">Reference proteome</keyword>
<evidence type="ECO:0000313" key="2">
    <source>
        <dbReference type="Proteomes" id="UP000577724"/>
    </source>
</evidence>
<reference evidence="1 2" key="1">
    <citation type="submission" date="2020-05" db="EMBL/GenBank/DDBJ databases">
        <title>Genome Sequencing of Type Strains.</title>
        <authorList>
            <person name="Lemaire J.F."/>
            <person name="Inderbitzin P."/>
            <person name="Gregorio O.A."/>
            <person name="Collins S.B."/>
            <person name="Wespe N."/>
            <person name="Knight-Connoni V."/>
        </authorList>
    </citation>
    <scope>NUCLEOTIDE SEQUENCE [LARGE SCALE GENOMIC DNA]</scope>
    <source>
        <strain evidence="1 2">DSM 19942</strain>
    </source>
</reference>
<accession>A0ABX2MC90</accession>
<sequence length="67" mass="7788">MTDQLEAKYHWEWTEKAVEENKFQSIVAGTPVWDNYKKKAPKRWLDAGLIRQASKPELPVGQAVFDI</sequence>
<gene>
    <name evidence="1" type="ORF">HP548_00370</name>
</gene>
<dbReference type="GeneID" id="97129144"/>
<comment type="caution">
    <text evidence="1">The sequence shown here is derived from an EMBL/GenBank/DDBJ whole genome shotgun (WGS) entry which is preliminary data.</text>
</comment>
<dbReference type="Proteomes" id="UP000577724">
    <property type="component" value="Unassembled WGS sequence"/>
</dbReference>
<name>A0ABX2MC90_9BACL</name>
<protein>
    <submittedName>
        <fullName evidence="1">Uncharacterized protein</fullName>
    </submittedName>
</protein>